<reference evidence="3 4" key="1">
    <citation type="journal article" date="2008" name="Nature">
        <title>The genome of the model beetle and pest Tribolium castaneum.</title>
        <authorList>
            <consortium name="Tribolium Genome Sequencing Consortium"/>
            <person name="Richards S."/>
            <person name="Gibbs R.A."/>
            <person name="Weinstock G.M."/>
            <person name="Brown S.J."/>
            <person name="Denell R."/>
            <person name="Beeman R.W."/>
            <person name="Gibbs R."/>
            <person name="Beeman R.W."/>
            <person name="Brown S.J."/>
            <person name="Bucher G."/>
            <person name="Friedrich M."/>
            <person name="Grimmelikhuijzen C.J."/>
            <person name="Klingler M."/>
            <person name="Lorenzen M."/>
            <person name="Richards S."/>
            <person name="Roth S."/>
            <person name="Schroder R."/>
            <person name="Tautz D."/>
            <person name="Zdobnov E.M."/>
            <person name="Muzny D."/>
            <person name="Gibbs R.A."/>
            <person name="Weinstock G.M."/>
            <person name="Attaway T."/>
            <person name="Bell S."/>
            <person name="Buhay C.J."/>
            <person name="Chandrabose M.N."/>
            <person name="Chavez D."/>
            <person name="Clerk-Blankenburg K.P."/>
            <person name="Cree A."/>
            <person name="Dao M."/>
            <person name="Davis C."/>
            <person name="Chacko J."/>
            <person name="Dinh H."/>
            <person name="Dugan-Rocha S."/>
            <person name="Fowler G."/>
            <person name="Garner T.T."/>
            <person name="Garnes J."/>
            <person name="Gnirke A."/>
            <person name="Hawes A."/>
            <person name="Hernandez J."/>
            <person name="Hines S."/>
            <person name="Holder M."/>
            <person name="Hume J."/>
            <person name="Jhangiani S.N."/>
            <person name="Joshi V."/>
            <person name="Khan Z.M."/>
            <person name="Jackson L."/>
            <person name="Kovar C."/>
            <person name="Kowis A."/>
            <person name="Lee S."/>
            <person name="Lewis L.R."/>
            <person name="Margolis J."/>
            <person name="Morgan M."/>
            <person name="Nazareth L.V."/>
            <person name="Nguyen N."/>
            <person name="Okwuonu G."/>
            <person name="Parker D."/>
            <person name="Richards S."/>
            <person name="Ruiz S.J."/>
            <person name="Santibanez J."/>
            <person name="Savard J."/>
            <person name="Scherer S.E."/>
            <person name="Schneider B."/>
            <person name="Sodergren E."/>
            <person name="Tautz D."/>
            <person name="Vattahil S."/>
            <person name="Villasana D."/>
            <person name="White C.S."/>
            <person name="Wright R."/>
            <person name="Park Y."/>
            <person name="Beeman R.W."/>
            <person name="Lord J."/>
            <person name="Oppert B."/>
            <person name="Lorenzen M."/>
            <person name="Brown S."/>
            <person name="Wang L."/>
            <person name="Savard J."/>
            <person name="Tautz D."/>
            <person name="Richards S."/>
            <person name="Weinstock G."/>
            <person name="Gibbs R.A."/>
            <person name="Liu Y."/>
            <person name="Worley K."/>
            <person name="Weinstock G."/>
            <person name="Elsik C.G."/>
            <person name="Reese J.T."/>
            <person name="Elhaik E."/>
            <person name="Landan G."/>
            <person name="Graur D."/>
            <person name="Arensburger P."/>
            <person name="Atkinson P."/>
            <person name="Beeman R.W."/>
            <person name="Beidler J."/>
            <person name="Brown S.J."/>
            <person name="Demuth J.P."/>
            <person name="Drury D.W."/>
            <person name="Du Y.Z."/>
            <person name="Fujiwara H."/>
            <person name="Lorenzen M."/>
            <person name="Maselli V."/>
            <person name="Osanai M."/>
            <person name="Park Y."/>
            <person name="Robertson H.M."/>
            <person name="Tu Z."/>
            <person name="Wang J.J."/>
            <person name="Wang S."/>
            <person name="Richards S."/>
            <person name="Song H."/>
            <person name="Zhang L."/>
            <person name="Sodergren E."/>
            <person name="Werner D."/>
            <person name="Stanke M."/>
            <person name="Morgenstern B."/>
            <person name="Solovyev V."/>
            <person name="Kosarev P."/>
            <person name="Brown G."/>
            <person name="Chen H.C."/>
            <person name="Ermolaeva O."/>
            <person name="Hlavina W."/>
            <person name="Kapustin Y."/>
            <person name="Kiryutin B."/>
            <person name="Kitts P."/>
            <person name="Maglott D."/>
            <person name="Pruitt K."/>
            <person name="Sapojnikov V."/>
            <person name="Souvorov A."/>
            <person name="Mackey A.J."/>
            <person name="Waterhouse R.M."/>
            <person name="Wyder S."/>
            <person name="Zdobnov E.M."/>
            <person name="Zdobnov E.M."/>
            <person name="Wyder S."/>
            <person name="Kriventseva E.V."/>
            <person name="Kadowaki T."/>
            <person name="Bork P."/>
            <person name="Aranda M."/>
            <person name="Bao R."/>
            <person name="Beermann A."/>
            <person name="Berns N."/>
            <person name="Bolognesi R."/>
            <person name="Bonneton F."/>
            <person name="Bopp D."/>
            <person name="Brown S.J."/>
            <person name="Bucher G."/>
            <person name="Butts T."/>
            <person name="Chaumot A."/>
            <person name="Denell R.E."/>
            <person name="Ferrier D.E."/>
            <person name="Friedrich M."/>
            <person name="Gordon C.M."/>
            <person name="Jindra M."/>
            <person name="Klingler M."/>
            <person name="Lan Q."/>
            <person name="Lattorff H.M."/>
            <person name="Laudet V."/>
            <person name="von Levetsow C."/>
            <person name="Liu Z."/>
            <person name="Lutz R."/>
            <person name="Lynch J.A."/>
            <person name="da Fonseca R.N."/>
            <person name="Posnien N."/>
            <person name="Reuter R."/>
            <person name="Roth S."/>
            <person name="Savard J."/>
            <person name="Schinko J.B."/>
            <person name="Schmitt C."/>
            <person name="Schoppmeier M."/>
            <person name="Schroder R."/>
            <person name="Shippy T.D."/>
            <person name="Simonnet F."/>
            <person name="Marques-Souza H."/>
            <person name="Tautz D."/>
            <person name="Tomoyasu Y."/>
            <person name="Trauner J."/>
            <person name="Van der Zee M."/>
            <person name="Vervoort M."/>
            <person name="Wittkopp N."/>
            <person name="Wimmer E.A."/>
            <person name="Yang X."/>
            <person name="Jones A.K."/>
            <person name="Sattelle D.B."/>
            <person name="Ebert P.R."/>
            <person name="Nelson D."/>
            <person name="Scott J.G."/>
            <person name="Beeman R.W."/>
            <person name="Muthukrishnan S."/>
            <person name="Kramer K.J."/>
            <person name="Arakane Y."/>
            <person name="Beeman R.W."/>
            <person name="Zhu Q."/>
            <person name="Hogenkamp D."/>
            <person name="Dixit R."/>
            <person name="Oppert B."/>
            <person name="Jiang H."/>
            <person name="Zou Z."/>
            <person name="Marshall J."/>
            <person name="Elpidina E."/>
            <person name="Vinokurov K."/>
            <person name="Oppert C."/>
            <person name="Zou Z."/>
            <person name="Evans J."/>
            <person name="Lu Z."/>
            <person name="Zhao P."/>
            <person name="Sumathipala N."/>
            <person name="Altincicek B."/>
            <person name="Vilcinskas A."/>
            <person name="Williams M."/>
            <person name="Hultmark D."/>
            <person name="Hetru C."/>
            <person name="Jiang H."/>
            <person name="Grimmelikhuijzen C.J."/>
            <person name="Hauser F."/>
            <person name="Cazzamali G."/>
            <person name="Williamson M."/>
            <person name="Park Y."/>
            <person name="Li B."/>
            <person name="Tanaka Y."/>
            <person name="Predel R."/>
            <person name="Neupert S."/>
            <person name="Schachtner J."/>
            <person name="Verleyen P."/>
            <person name="Raible F."/>
            <person name="Bork P."/>
            <person name="Friedrich M."/>
            <person name="Walden K.K."/>
            <person name="Robertson H.M."/>
            <person name="Angeli S."/>
            <person name="Foret S."/>
            <person name="Bucher G."/>
            <person name="Schuetz S."/>
            <person name="Maleszka R."/>
            <person name="Wimmer E.A."/>
            <person name="Beeman R.W."/>
            <person name="Lorenzen M."/>
            <person name="Tomoyasu Y."/>
            <person name="Miller S.C."/>
            <person name="Grossmann D."/>
            <person name="Bucher G."/>
        </authorList>
    </citation>
    <scope>NUCLEOTIDE SEQUENCE [LARGE SCALE GENOMIC DNA]</scope>
    <source>
        <strain evidence="3 4">Georgia GA2</strain>
    </source>
</reference>
<organism evidence="3 4">
    <name type="scientific">Tribolium castaneum</name>
    <name type="common">Red flour beetle</name>
    <dbReference type="NCBI Taxonomy" id="7070"/>
    <lineage>
        <taxon>Eukaryota</taxon>
        <taxon>Metazoa</taxon>
        <taxon>Ecdysozoa</taxon>
        <taxon>Arthropoda</taxon>
        <taxon>Hexapoda</taxon>
        <taxon>Insecta</taxon>
        <taxon>Pterygota</taxon>
        <taxon>Neoptera</taxon>
        <taxon>Endopterygota</taxon>
        <taxon>Coleoptera</taxon>
        <taxon>Polyphaga</taxon>
        <taxon>Cucujiformia</taxon>
        <taxon>Tenebrionidae</taxon>
        <taxon>Tenebrionidae incertae sedis</taxon>
        <taxon>Tribolium</taxon>
    </lineage>
</organism>
<gene>
    <name evidence="3" type="primary">AUGUSTUS-3.0.2_11761</name>
    <name evidence="3" type="ORF">TcasGA2_TC011761</name>
</gene>
<keyword evidence="2" id="KW-0732">Signal</keyword>
<dbReference type="OrthoDB" id="6746946at2759"/>
<feature type="transmembrane region" description="Helical" evidence="1">
    <location>
        <begin position="32"/>
        <end position="50"/>
    </location>
</feature>
<dbReference type="AlphaFoldDB" id="A0A139WC17"/>
<dbReference type="Proteomes" id="UP000007266">
    <property type="component" value="Linkage group 9"/>
</dbReference>
<evidence type="ECO:0000256" key="2">
    <source>
        <dbReference type="SAM" id="SignalP"/>
    </source>
</evidence>
<protein>
    <submittedName>
        <fullName evidence="3">Uncharacterized protein</fullName>
    </submittedName>
</protein>
<dbReference type="KEGG" id="tca:103314327"/>
<keyword evidence="4" id="KW-1185">Reference proteome</keyword>
<keyword evidence="1" id="KW-0472">Membrane</keyword>
<name>A0A139WC17_TRICA</name>
<evidence type="ECO:0000313" key="3">
    <source>
        <dbReference type="EMBL" id="KYB25371.1"/>
    </source>
</evidence>
<dbReference type="EMBL" id="KQ971372">
    <property type="protein sequence ID" value="KYB25371.1"/>
    <property type="molecule type" value="Genomic_DNA"/>
</dbReference>
<evidence type="ECO:0000256" key="1">
    <source>
        <dbReference type="SAM" id="Phobius"/>
    </source>
</evidence>
<evidence type="ECO:0000313" key="4">
    <source>
        <dbReference type="Proteomes" id="UP000007266"/>
    </source>
</evidence>
<sequence>MRFVIFLLLWGLACAFTAPCLTNGIAKMRANWGNAAVLLTVLFFHAVIAFPSRPDERSLANNEKYQLLKEILPALREMAAEDKFQEEKRNNQEIMTAFGNMKELSDILRSG</sequence>
<proteinExistence type="predicted"/>
<keyword evidence="1" id="KW-1133">Transmembrane helix</keyword>
<feature type="signal peptide" evidence="2">
    <location>
        <begin position="1"/>
        <end position="15"/>
    </location>
</feature>
<keyword evidence="1" id="KW-0812">Transmembrane</keyword>
<feature type="chain" id="PRO_5013380157" evidence="2">
    <location>
        <begin position="16"/>
        <end position="111"/>
    </location>
</feature>
<dbReference type="InParanoid" id="A0A139WC17"/>
<accession>A0A139WC17</accession>
<reference evidence="3 4" key="2">
    <citation type="journal article" date="2010" name="Nucleic Acids Res.">
        <title>BeetleBase in 2010: revisions to provide comprehensive genomic information for Tribolium castaneum.</title>
        <authorList>
            <person name="Kim H.S."/>
            <person name="Murphy T."/>
            <person name="Xia J."/>
            <person name="Caragea D."/>
            <person name="Park Y."/>
            <person name="Beeman R.W."/>
            <person name="Lorenzen M.D."/>
            <person name="Butcher S."/>
            <person name="Manak J.R."/>
            <person name="Brown S.J."/>
        </authorList>
    </citation>
    <scope>GENOME REANNOTATION</scope>
    <source>
        <strain evidence="3 4">Georgia GA2</strain>
    </source>
</reference>